<evidence type="ECO:0000313" key="6">
    <source>
        <dbReference type="Proteomes" id="UP000188181"/>
    </source>
</evidence>
<dbReference type="PANTHER" id="PTHR45586:SF1">
    <property type="entry name" value="LIPOPOLYSACCHARIDE ASSEMBLY PROTEIN B"/>
    <property type="match status" value="1"/>
</dbReference>
<feature type="repeat" description="TPR" evidence="3">
    <location>
        <begin position="283"/>
        <end position="316"/>
    </location>
</feature>
<feature type="signal peptide" evidence="4">
    <location>
        <begin position="1"/>
        <end position="29"/>
    </location>
</feature>
<organism evidence="5 6">
    <name type="scientific">Limihaloglobus sulfuriphilus</name>
    <dbReference type="NCBI Taxonomy" id="1851148"/>
    <lineage>
        <taxon>Bacteria</taxon>
        <taxon>Pseudomonadati</taxon>
        <taxon>Planctomycetota</taxon>
        <taxon>Phycisphaerae</taxon>
        <taxon>Sedimentisphaerales</taxon>
        <taxon>Sedimentisphaeraceae</taxon>
        <taxon>Limihaloglobus</taxon>
    </lineage>
</organism>
<evidence type="ECO:0000313" key="5">
    <source>
        <dbReference type="EMBL" id="AQQ70559.1"/>
    </source>
</evidence>
<keyword evidence="1" id="KW-0677">Repeat</keyword>
<dbReference type="PROSITE" id="PS51257">
    <property type="entry name" value="PROKAR_LIPOPROTEIN"/>
    <property type="match status" value="1"/>
</dbReference>
<dbReference type="InterPro" id="IPR019734">
    <property type="entry name" value="TPR_rpt"/>
</dbReference>
<dbReference type="OrthoDB" id="249504at2"/>
<dbReference type="KEGG" id="pbas:SMSP2_00911"/>
<evidence type="ECO:0000256" key="1">
    <source>
        <dbReference type="ARBA" id="ARBA00022737"/>
    </source>
</evidence>
<feature type="repeat" description="TPR" evidence="3">
    <location>
        <begin position="147"/>
        <end position="180"/>
    </location>
</feature>
<feature type="chain" id="PRO_5012501547" evidence="4">
    <location>
        <begin position="30"/>
        <end position="476"/>
    </location>
</feature>
<keyword evidence="4" id="KW-0732">Signal</keyword>
<dbReference type="STRING" id="1851148.SMSP2_00911"/>
<dbReference type="InterPro" id="IPR051012">
    <property type="entry name" value="CellSynth/LPSAsmb/PSIAsmb"/>
</dbReference>
<name>A0A1Q2MD30_9BACT</name>
<proteinExistence type="predicted"/>
<keyword evidence="2 3" id="KW-0802">TPR repeat</keyword>
<protein>
    <submittedName>
        <fullName evidence="5">Tetratricopeptide repeat protein</fullName>
    </submittedName>
</protein>
<dbReference type="SMART" id="SM00028">
    <property type="entry name" value="TPR"/>
    <property type="match status" value="8"/>
</dbReference>
<keyword evidence="6" id="KW-1185">Reference proteome</keyword>
<dbReference type="Pfam" id="PF13432">
    <property type="entry name" value="TPR_16"/>
    <property type="match status" value="3"/>
</dbReference>
<dbReference type="SUPFAM" id="SSF48452">
    <property type="entry name" value="TPR-like"/>
    <property type="match status" value="2"/>
</dbReference>
<dbReference type="PROSITE" id="PS50005">
    <property type="entry name" value="TPR"/>
    <property type="match status" value="2"/>
</dbReference>
<evidence type="ECO:0000256" key="2">
    <source>
        <dbReference type="ARBA" id="ARBA00022803"/>
    </source>
</evidence>
<evidence type="ECO:0000256" key="3">
    <source>
        <dbReference type="PROSITE-ProRule" id="PRU00339"/>
    </source>
</evidence>
<gene>
    <name evidence="5" type="ORF">SMSP2_00911</name>
</gene>
<accession>A0A1Q2MD30</accession>
<reference evidence="6" key="1">
    <citation type="submission" date="2017-02" db="EMBL/GenBank/DDBJ databases">
        <title>Comparative genomics and description of representatives of a novel lineage of planctomycetes thriving in anoxic sediments.</title>
        <authorList>
            <person name="Spring S."/>
            <person name="Bunk B."/>
            <person name="Sproer C."/>
        </authorList>
    </citation>
    <scope>NUCLEOTIDE SEQUENCE [LARGE SCALE GENOMIC DNA]</scope>
    <source>
        <strain evidence="6">SM-Chi-D1</strain>
    </source>
</reference>
<dbReference type="AlphaFoldDB" id="A0A1Q2MD30"/>
<dbReference type="PANTHER" id="PTHR45586">
    <property type="entry name" value="TPR REPEAT-CONTAINING PROTEIN PA4667"/>
    <property type="match status" value="1"/>
</dbReference>
<dbReference type="Gene3D" id="1.25.40.10">
    <property type="entry name" value="Tetratricopeptide repeat domain"/>
    <property type="match status" value="2"/>
</dbReference>
<dbReference type="EMBL" id="CP019646">
    <property type="protein sequence ID" value="AQQ70559.1"/>
    <property type="molecule type" value="Genomic_DNA"/>
</dbReference>
<dbReference type="Proteomes" id="UP000188181">
    <property type="component" value="Chromosome"/>
</dbReference>
<sequence precursor="true">MKFIYSSVHVKYYCLLVVLSSCFTATASARDDIPLKLRGFSGLKPMELNIWNDQEFRRRFTQSYIAETDIEPTVTSDEREELLEIMQLISDDNVLQAEKVLKEALEDNEAATAVFDFTLANIYFQAEELDEAALYYEKAVSKYDKFRRAWRNLALIHVRKADYTEAVDSLTRVIELGGGDAVTYGLLGFSYSSIENSISAESAYRMAIMLDPLTLDWKMGLARSFFKQERFSEAAALCGLLIRENPENTDLWLLKANAYIGLAKPMEAAQAFEIVRQFGGSTADTLNLLGDIYINEGLFGLAADLYIEAMELDPDSSLERALRAAKALTARSQFDHTARLLDAVNTTYADNMDQETKIDVLKLSARLAVASGSGDDREAEILEKIVELDPLDGEALILLGQHSARKENPDKAIFYYEQAAGIEGFEAEAMVRHAQLLVRLGKYSEALPLLRRAQKIKYRDNIQEYLEQVERVAKSK</sequence>
<dbReference type="InterPro" id="IPR011990">
    <property type="entry name" value="TPR-like_helical_dom_sf"/>
</dbReference>
<evidence type="ECO:0000256" key="4">
    <source>
        <dbReference type="SAM" id="SignalP"/>
    </source>
</evidence>
<dbReference type="Pfam" id="PF13181">
    <property type="entry name" value="TPR_8"/>
    <property type="match status" value="1"/>
</dbReference>